<dbReference type="PANTHER" id="PTHR34512:SF30">
    <property type="entry name" value="OUTER MEMBRANE PROTEIN ASSEMBLY FACTOR BAMB"/>
    <property type="match status" value="1"/>
</dbReference>
<feature type="region of interest" description="Disordered" evidence="1">
    <location>
        <begin position="1"/>
        <end position="33"/>
    </location>
</feature>
<dbReference type="SUPFAM" id="SSF50998">
    <property type="entry name" value="Quinoprotein alcohol dehydrogenase-like"/>
    <property type="match status" value="1"/>
</dbReference>
<dbReference type="Pfam" id="PF13360">
    <property type="entry name" value="PQQ_2"/>
    <property type="match status" value="1"/>
</dbReference>
<evidence type="ECO:0000313" key="3">
    <source>
        <dbReference type="EMBL" id="ACQ80375.1"/>
    </source>
</evidence>
<dbReference type="AlphaFoldDB" id="C5C6G9"/>
<name>C5C6G9_BEUC1</name>
<dbReference type="Gene3D" id="2.130.10.10">
    <property type="entry name" value="YVTN repeat-like/Quinoprotein amine dehydrogenase"/>
    <property type="match status" value="1"/>
</dbReference>
<feature type="domain" description="Pyrrolo-quinoline quinone repeat" evidence="2">
    <location>
        <begin position="357"/>
        <end position="436"/>
    </location>
</feature>
<evidence type="ECO:0000256" key="1">
    <source>
        <dbReference type="SAM" id="MobiDB-lite"/>
    </source>
</evidence>
<dbReference type="HOGENOM" id="CLU_567061_0_0_11"/>
<dbReference type="EMBL" id="CP001618">
    <property type="protein sequence ID" value="ACQ80375.1"/>
    <property type="molecule type" value="Genomic_DNA"/>
</dbReference>
<dbReference type="PANTHER" id="PTHR34512">
    <property type="entry name" value="CELL SURFACE PROTEIN"/>
    <property type="match status" value="1"/>
</dbReference>
<dbReference type="STRING" id="471853.Bcav_2123"/>
<evidence type="ECO:0000259" key="2">
    <source>
        <dbReference type="Pfam" id="PF13360"/>
    </source>
</evidence>
<protein>
    <recommendedName>
        <fullName evidence="2">Pyrrolo-quinoline quinone repeat domain-containing protein</fullName>
    </recommendedName>
</protein>
<sequence length="443" mass="46830">MARDEIELDISPVTDAARDEPAGGDPDGPVHVERRPWHTALPWVAVATALGAVGMVLAANVPPPASDTPGVVPDMSAPPSLRWEADLCEPDAQLNLAGDLLLVLGQSCVQALDLETGDELWRVPDLTLARCDYASGPFVACLTADGDASSILSIELSTGLVTEERAEGVGAVTAFGHGRIESVVDDDELVIRRLAADGTQVWSRAFESAAPELEVREAGGFAVVGSVVVLWSVPDGPTLDVEDGSDVELSWTGAVGDLVAVGPLDSERTLRDVDGRTVATLLPGQILPTVTDDLEPDVVLTTDQTDAEMERSLRLVARDRAGTALWEPPEETYPLAATDDVVVLLPMMSSDQTPMVAHDLRTGTELWSAPAAEVGTWFVGTDGTRLLAGISDEDGQWLTALDVTSGEEAWRVQVGDTTFYGVHTIASDGSVVVESARSVAVWR</sequence>
<dbReference type="Proteomes" id="UP000007962">
    <property type="component" value="Chromosome"/>
</dbReference>
<evidence type="ECO:0000313" key="4">
    <source>
        <dbReference type="Proteomes" id="UP000007962"/>
    </source>
</evidence>
<gene>
    <name evidence="3" type="ordered locus">Bcav_2123</name>
</gene>
<dbReference type="RefSeq" id="WP_015882615.1">
    <property type="nucleotide sequence ID" value="NC_012669.1"/>
</dbReference>
<dbReference type="KEGG" id="bcv:Bcav_2123"/>
<dbReference type="eggNOG" id="COG1520">
    <property type="taxonomic scope" value="Bacteria"/>
</dbReference>
<proteinExistence type="predicted"/>
<organism evidence="3 4">
    <name type="scientific">Beutenbergia cavernae (strain ATCC BAA-8 / DSM 12333 / CCUG 43141 / JCM 11478 / NBRC 16432 / NCIMB 13614 / HKI 0122)</name>
    <dbReference type="NCBI Taxonomy" id="471853"/>
    <lineage>
        <taxon>Bacteria</taxon>
        <taxon>Bacillati</taxon>
        <taxon>Actinomycetota</taxon>
        <taxon>Actinomycetes</taxon>
        <taxon>Micrococcales</taxon>
        <taxon>Beutenbergiaceae</taxon>
        <taxon>Beutenbergia</taxon>
    </lineage>
</organism>
<reference evidence="3 4" key="1">
    <citation type="journal article" date="2009" name="Stand. Genomic Sci.">
        <title>Complete genome sequence of Beutenbergia cavernae type strain (HKI 0122).</title>
        <authorList>
            <person name="Land M."/>
            <person name="Pukall R."/>
            <person name="Abt B."/>
            <person name="Goker M."/>
            <person name="Rohde M."/>
            <person name="Glavina Del Rio T."/>
            <person name="Tice H."/>
            <person name="Copeland A."/>
            <person name="Cheng J.F."/>
            <person name="Lucas S."/>
            <person name="Chen F."/>
            <person name="Nolan M."/>
            <person name="Bruce D."/>
            <person name="Goodwin L."/>
            <person name="Pitluck S."/>
            <person name="Ivanova N."/>
            <person name="Mavromatis K."/>
            <person name="Ovchinnikova G."/>
            <person name="Pati A."/>
            <person name="Chen A."/>
            <person name="Palaniappan K."/>
            <person name="Hauser L."/>
            <person name="Chang Y.J."/>
            <person name="Jefferies C.C."/>
            <person name="Saunders E."/>
            <person name="Brettin T."/>
            <person name="Detter J.C."/>
            <person name="Han C."/>
            <person name="Chain P."/>
            <person name="Bristow J."/>
            <person name="Eisen J.A."/>
            <person name="Markowitz V."/>
            <person name="Hugenholtz P."/>
            <person name="Kyrpides N.C."/>
            <person name="Klenk H.P."/>
            <person name="Lapidus A."/>
        </authorList>
    </citation>
    <scope>NUCLEOTIDE SEQUENCE [LARGE SCALE GENOMIC DNA]</scope>
    <source>
        <strain evidence="4">ATCC BAA-8 / DSM 12333 / NBRC 16432</strain>
    </source>
</reference>
<dbReference type="InterPro" id="IPR002372">
    <property type="entry name" value="PQQ_rpt_dom"/>
</dbReference>
<accession>C5C6G9</accession>
<dbReference type="InterPro" id="IPR011047">
    <property type="entry name" value="Quinoprotein_ADH-like_sf"/>
</dbReference>
<dbReference type="InterPro" id="IPR015943">
    <property type="entry name" value="WD40/YVTN_repeat-like_dom_sf"/>
</dbReference>
<keyword evidence="4" id="KW-1185">Reference proteome</keyword>